<keyword evidence="1" id="KW-0472">Membrane</keyword>
<sequence>MFTNSAIQHRNVPGGDFPLSLHKGKGGTSIPHTTDPTVMSDGFLLESSQASLSEAYLAVAAVSMWTWDLILGIDEDVRMFSGRAFKPYDFAYVMARIATGGFLVSPAAAIVTDGASCHRVMRAVAWFEAIALIFNSSLFLFRVLGVFSRSLRTRVVFGLLWLTTFSTLAIPPSAAYIHLVPGCDISEVKPVALACFITVTVFDTLVFLSISVRMLSINADIIHGHPLATFFHGRGLGNVTKTVLRTGQLYYSVTIGAHLLALIALVSPTSVFPPPYQAGFTLMSMTMQNIMGCKVFRLLRLGVIQPDPATMVESSIQFSTPTTTRYTSNDLAFSSSTDGVPMRKANANGVACPTPFEIDKRCPYYQ</sequence>
<feature type="transmembrane region" description="Helical" evidence="1">
    <location>
        <begin position="123"/>
        <end position="144"/>
    </location>
</feature>
<reference evidence="2 3" key="1">
    <citation type="submission" date="2022-09" db="EMBL/GenBank/DDBJ databases">
        <authorList>
            <person name="Palmer J.M."/>
        </authorList>
    </citation>
    <scope>NUCLEOTIDE SEQUENCE [LARGE SCALE GENOMIC DNA]</scope>
    <source>
        <strain evidence="2 3">DSM 7382</strain>
    </source>
</reference>
<dbReference type="Proteomes" id="UP001385951">
    <property type="component" value="Unassembled WGS sequence"/>
</dbReference>
<keyword evidence="3" id="KW-1185">Reference proteome</keyword>
<protein>
    <submittedName>
        <fullName evidence="2">Uncharacterized protein</fullName>
    </submittedName>
</protein>
<evidence type="ECO:0000313" key="2">
    <source>
        <dbReference type="EMBL" id="KAK7685399.1"/>
    </source>
</evidence>
<organism evidence="2 3">
    <name type="scientific">Cerrena zonata</name>
    <dbReference type="NCBI Taxonomy" id="2478898"/>
    <lineage>
        <taxon>Eukaryota</taxon>
        <taxon>Fungi</taxon>
        <taxon>Dikarya</taxon>
        <taxon>Basidiomycota</taxon>
        <taxon>Agaricomycotina</taxon>
        <taxon>Agaricomycetes</taxon>
        <taxon>Polyporales</taxon>
        <taxon>Cerrenaceae</taxon>
        <taxon>Cerrena</taxon>
    </lineage>
</organism>
<dbReference type="AlphaFoldDB" id="A0AAW0G232"/>
<accession>A0AAW0G232</accession>
<keyword evidence="1" id="KW-1133">Transmembrane helix</keyword>
<comment type="caution">
    <text evidence="2">The sequence shown here is derived from an EMBL/GenBank/DDBJ whole genome shotgun (WGS) entry which is preliminary data.</text>
</comment>
<proteinExistence type="predicted"/>
<feature type="transmembrane region" description="Helical" evidence="1">
    <location>
        <begin position="249"/>
        <end position="266"/>
    </location>
</feature>
<evidence type="ECO:0000256" key="1">
    <source>
        <dbReference type="SAM" id="Phobius"/>
    </source>
</evidence>
<feature type="transmembrane region" description="Helical" evidence="1">
    <location>
        <begin position="156"/>
        <end position="179"/>
    </location>
</feature>
<dbReference type="EMBL" id="JASBNA010000020">
    <property type="protein sequence ID" value="KAK7685399.1"/>
    <property type="molecule type" value="Genomic_DNA"/>
</dbReference>
<gene>
    <name evidence="2" type="ORF">QCA50_011262</name>
</gene>
<name>A0AAW0G232_9APHY</name>
<feature type="transmembrane region" description="Helical" evidence="1">
    <location>
        <begin position="93"/>
        <end position="111"/>
    </location>
</feature>
<feature type="transmembrane region" description="Helical" evidence="1">
    <location>
        <begin position="191"/>
        <end position="212"/>
    </location>
</feature>
<evidence type="ECO:0000313" key="3">
    <source>
        <dbReference type="Proteomes" id="UP001385951"/>
    </source>
</evidence>
<keyword evidence="1" id="KW-0812">Transmembrane</keyword>